<keyword evidence="8" id="KW-0449">Lipoprotein</keyword>
<accession>A0A834N6U9</accession>
<dbReference type="GO" id="GO:0032222">
    <property type="term" value="P:regulation of synaptic transmission, cholinergic"/>
    <property type="evidence" value="ECO:0007669"/>
    <property type="project" value="InterPro"/>
</dbReference>
<feature type="transmembrane region" description="Helical" evidence="9">
    <location>
        <begin position="160"/>
        <end position="178"/>
    </location>
</feature>
<evidence type="ECO:0000256" key="8">
    <source>
        <dbReference type="ARBA" id="ARBA00023288"/>
    </source>
</evidence>
<feature type="transmembrane region" description="Helical" evidence="9">
    <location>
        <begin position="322"/>
        <end position="340"/>
    </location>
</feature>
<dbReference type="CDD" id="cd23593">
    <property type="entry name" value="TFP_LU_ECD_Twit"/>
    <property type="match status" value="1"/>
</dbReference>
<evidence type="ECO:0008006" key="13">
    <source>
        <dbReference type="Google" id="ProtNLM"/>
    </source>
</evidence>
<feature type="transmembrane region" description="Helical" evidence="9">
    <location>
        <begin position="190"/>
        <end position="212"/>
    </location>
</feature>
<gene>
    <name evidence="11" type="ORF">HZH66_006927</name>
</gene>
<evidence type="ECO:0000256" key="6">
    <source>
        <dbReference type="ARBA" id="ARBA00023136"/>
    </source>
</evidence>
<dbReference type="Proteomes" id="UP000614350">
    <property type="component" value="Unassembled WGS sequence"/>
</dbReference>
<keyword evidence="3 9" id="KW-0812">Transmembrane</keyword>
<dbReference type="Pfam" id="PF17064">
    <property type="entry name" value="QVR"/>
    <property type="match status" value="3"/>
</dbReference>
<comment type="subcellular location">
    <subcellularLocation>
        <location evidence="1">Membrane</location>
        <topology evidence="1">Lipid-anchor</topology>
        <topology evidence="1">GPI-anchor</topology>
    </subcellularLocation>
</comment>
<evidence type="ECO:0000256" key="5">
    <source>
        <dbReference type="ARBA" id="ARBA00022989"/>
    </source>
</evidence>
<feature type="chain" id="PRO_5033003713" description="Protein sleepless" evidence="10">
    <location>
        <begin position="22"/>
        <end position="476"/>
    </location>
</feature>
<evidence type="ECO:0000256" key="3">
    <source>
        <dbReference type="ARBA" id="ARBA00022692"/>
    </source>
</evidence>
<dbReference type="GO" id="GO:0098552">
    <property type="term" value="C:side of membrane"/>
    <property type="evidence" value="ECO:0007669"/>
    <property type="project" value="UniProtKB-KW"/>
</dbReference>
<keyword evidence="2" id="KW-0336">GPI-anchor</keyword>
<evidence type="ECO:0000256" key="2">
    <source>
        <dbReference type="ARBA" id="ARBA00022622"/>
    </source>
</evidence>
<reference evidence="11" key="1">
    <citation type="journal article" date="2020" name="G3 (Bethesda)">
        <title>High-Quality Assemblies for Three Invasive Social Wasps from the &lt;i&gt;Vespula&lt;/i&gt; Genus.</title>
        <authorList>
            <person name="Harrop T.W.R."/>
            <person name="Guhlin J."/>
            <person name="McLaughlin G.M."/>
            <person name="Permina E."/>
            <person name="Stockwell P."/>
            <person name="Gilligan J."/>
            <person name="Le Lec M.F."/>
            <person name="Gruber M.A.M."/>
            <person name="Quinn O."/>
            <person name="Lovegrove M."/>
            <person name="Duncan E.J."/>
            <person name="Remnant E.J."/>
            <person name="Van Eeckhoven J."/>
            <person name="Graham B."/>
            <person name="Knapp R.A."/>
            <person name="Langford K.W."/>
            <person name="Kronenberg Z."/>
            <person name="Press M.O."/>
            <person name="Eacker S.M."/>
            <person name="Wilson-Rankin E.E."/>
            <person name="Purcell J."/>
            <person name="Lester P.J."/>
            <person name="Dearden P.K."/>
        </authorList>
    </citation>
    <scope>NUCLEOTIDE SEQUENCE</scope>
    <source>
        <strain evidence="11">Marl-1</strain>
    </source>
</reference>
<proteinExistence type="predicted"/>
<name>A0A834N6U9_VESVU</name>
<keyword evidence="6 9" id="KW-0472">Membrane</keyword>
<dbReference type="InterPro" id="IPR031424">
    <property type="entry name" value="QVR-like"/>
</dbReference>
<evidence type="ECO:0000256" key="4">
    <source>
        <dbReference type="ARBA" id="ARBA00022729"/>
    </source>
</evidence>
<evidence type="ECO:0000256" key="10">
    <source>
        <dbReference type="SAM" id="SignalP"/>
    </source>
</evidence>
<keyword evidence="4 10" id="KW-0732">Signal</keyword>
<comment type="caution">
    <text evidence="11">The sequence shown here is derived from an EMBL/GenBank/DDBJ whole genome shotgun (WGS) entry which is preliminary data.</text>
</comment>
<evidence type="ECO:0000256" key="7">
    <source>
        <dbReference type="ARBA" id="ARBA00023180"/>
    </source>
</evidence>
<evidence type="ECO:0000256" key="9">
    <source>
        <dbReference type="SAM" id="Phobius"/>
    </source>
</evidence>
<evidence type="ECO:0000313" key="11">
    <source>
        <dbReference type="EMBL" id="KAF7399030.1"/>
    </source>
</evidence>
<dbReference type="PANTHER" id="PTHR33562">
    <property type="entry name" value="ATILLA, ISOFORM B-RELATED-RELATED"/>
    <property type="match status" value="1"/>
</dbReference>
<organism evidence="11 12">
    <name type="scientific">Vespula vulgaris</name>
    <name type="common">Yellow jacket</name>
    <name type="synonym">Wasp</name>
    <dbReference type="NCBI Taxonomy" id="7454"/>
    <lineage>
        <taxon>Eukaryota</taxon>
        <taxon>Metazoa</taxon>
        <taxon>Ecdysozoa</taxon>
        <taxon>Arthropoda</taxon>
        <taxon>Hexapoda</taxon>
        <taxon>Insecta</taxon>
        <taxon>Pterygota</taxon>
        <taxon>Neoptera</taxon>
        <taxon>Endopterygota</taxon>
        <taxon>Hymenoptera</taxon>
        <taxon>Apocrita</taxon>
        <taxon>Aculeata</taxon>
        <taxon>Vespoidea</taxon>
        <taxon>Vespidae</taxon>
        <taxon>Vespinae</taxon>
        <taxon>Vespula</taxon>
    </lineage>
</organism>
<keyword evidence="12" id="KW-1185">Reference proteome</keyword>
<evidence type="ECO:0000313" key="12">
    <source>
        <dbReference type="Proteomes" id="UP000614350"/>
    </source>
</evidence>
<protein>
    <recommendedName>
        <fullName evidence="13">Protein sleepless</fullName>
    </recommendedName>
</protein>
<evidence type="ECO:0000256" key="1">
    <source>
        <dbReference type="ARBA" id="ARBA00004589"/>
    </source>
</evidence>
<sequence>MYRNFAILFVVLAPFFLAVRSDDVLKCYMCTSVTDKDCGDDIIKSQAIEPMECTMEEMTKWQNTIQQNKLLTPIFSIFAVDNPQQNKKILKNMACAKVDTKIQGQDKIVTIRSCQTAQAENVDPCTSIEGKLLGGMEYCGLCEENGCNGSITISPSISNIIFTVLGSFASALILYRNIRYLDSLKTRVPGAFLLTASDMVEYLTVLTIFLLFNVIKTTGCENLWCYECNTNLKNGHQRECNDPYVPGHSMGLVFCPRNESFHCLKGIVMYRNILVTVRGCVPSRKIDHYCEHEQYYPHSSIECFFCDDYACNNNPSMKPNSIYILGIVVLMALIFLTIFANSGSALRCWECSSHMNAMCGDPMNSTDHQAMFHVKECGRGPYASSKPICRKMVKRDGGDRVVIRSCAIPNHDETDITDGPCSPLMTNGRDMVESCHICSTDLCNSASGLLTTQSLYIAGLILIGYRFFESNYNRVM</sequence>
<feature type="signal peptide" evidence="10">
    <location>
        <begin position="1"/>
        <end position="21"/>
    </location>
</feature>
<dbReference type="GO" id="GO:0030431">
    <property type="term" value="P:sleep"/>
    <property type="evidence" value="ECO:0007669"/>
    <property type="project" value="InterPro"/>
</dbReference>
<dbReference type="EMBL" id="JACSEA010000006">
    <property type="protein sequence ID" value="KAF7399030.1"/>
    <property type="molecule type" value="Genomic_DNA"/>
</dbReference>
<keyword evidence="5 9" id="KW-1133">Transmembrane helix</keyword>
<keyword evidence="7" id="KW-0325">Glycoprotein</keyword>
<dbReference type="AlphaFoldDB" id="A0A834N6U9"/>
<dbReference type="InterPro" id="IPR050975">
    <property type="entry name" value="Sleep_regulator"/>
</dbReference>